<protein>
    <recommendedName>
        <fullName evidence="3">DUF4177 domain-containing protein</fullName>
    </recommendedName>
</protein>
<sequence length="81" mass="9619">MKDEGEQTINVFDTRWEYKIIQPVMKGFSVFRQTPQRVRAHKVQALNEMGQEGWECYHVDTATTPQSFYMKRRLIGESHAR</sequence>
<dbReference type="Proteomes" id="UP000282211">
    <property type="component" value="Unassembled WGS sequence"/>
</dbReference>
<evidence type="ECO:0000313" key="1">
    <source>
        <dbReference type="EMBL" id="RKQ69803.1"/>
    </source>
</evidence>
<name>A0A420WFP9_9PROT</name>
<keyword evidence="2" id="KW-1185">Reference proteome</keyword>
<dbReference type="AlphaFoldDB" id="A0A420WFP9"/>
<gene>
    <name evidence="1" type="ORF">DES40_2612</name>
</gene>
<dbReference type="Pfam" id="PF13783">
    <property type="entry name" value="DUF4177"/>
    <property type="match status" value="1"/>
</dbReference>
<dbReference type="RefSeq" id="WP_121102823.1">
    <property type="nucleotide sequence ID" value="NZ_RBII01000002.1"/>
</dbReference>
<dbReference type="InParanoid" id="A0A420WFP9"/>
<dbReference type="EMBL" id="RBII01000002">
    <property type="protein sequence ID" value="RKQ69803.1"/>
    <property type="molecule type" value="Genomic_DNA"/>
</dbReference>
<organism evidence="1 2">
    <name type="scientific">Litorimonas taeanensis</name>
    <dbReference type="NCBI Taxonomy" id="568099"/>
    <lineage>
        <taxon>Bacteria</taxon>
        <taxon>Pseudomonadati</taxon>
        <taxon>Pseudomonadota</taxon>
        <taxon>Alphaproteobacteria</taxon>
        <taxon>Maricaulales</taxon>
        <taxon>Robiginitomaculaceae</taxon>
    </lineage>
</organism>
<accession>A0A420WFP9</accession>
<reference evidence="1 2" key="1">
    <citation type="submission" date="2018-10" db="EMBL/GenBank/DDBJ databases">
        <title>Genomic Encyclopedia of Type Strains, Phase IV (KMG-IV): sequencing the most valuable type-strain genomes for metagenomic binning, comparative biology and taxonomic classification.</title>
        <authorList>
            <person name="Goeker M."/>
        </authorList>
    </citation>
    <scope>NUCLEOTIDE SEQUENCE [LARGE SCALE GENOMIC DNA]</scope>
    <source>
        <strain evidence="1 2">DSM 22008</strain>
    </source>
</reference>
<comment type="caution">
    <text evidence="1">The sequence shown here is derived from an EMBL/GenBank/DDBJ whole genome shotgun (WGS) entry which is preliminary data.</text>
</comment>
<evidence type="ECO:0000313" key="2">
    <source>
        <dbReference type="Proteomes" id="UP000282211"/>
    </source>
</evidence>
<dbReference type="InterPro" id="IPR025234">
    <property type="entry name" value="YjzH-like"/>
</dbReference>
<proteinExistence type="predicted"/>
<evidence type="ECO:0008006" key="3">
    <source>
        <dbReference type="Google" id="ProtNLM"/>
    </source>
</evidence>